<dbReference type="GO" id="GO:0005886">
    <property type="term" value="C:plasma membrane"/>
    <property type="evidence" value="ECO:0007669"/>
    <property type="project" value="UniProtKB-SubCell"/>
</dbReference>
<accession>K0Q0L0</accession>
<dbReference type="EMBL" id="CANI01000030">
    <property type="protein sequence ID" value="CCM77487.1"/>
    <property type="molecule type" value="Genomic_DNA"/>
</dbReference>
<evidence type="ECO:0000259" key="9">
    <source>
        <dbReference type="Pfam" id="PF13231"/>
    </source>
</evidence>
<protein>
    <submittedName>
        <fullName evidence="10">Glycosyl transferase family 39</fullName>
    </submittedName>
</protein>
<dbReference type="eggNOG" id="COG1807">
    <property type="taxonomic scope" value="Bacteria"/>
</dbReference>
<keyword evidence="6 8" id="KW-1133">Transmembrane helix</keyword>
<evidence type="ECO:0000256" key="1">
    <source>
        <dbReference type="ARBA" id="ARBA00004651"/>
    </source>
</evidence>
<dbReference type="AlphaFoldDB" id="K0Q0L0"/>
<dbReference type="InterPro" id="IPR038731">
    <property type="entry name" value="RgtA/B/C-like"/>
</dbReference>
<feature type="transmembrane region" description="Helical" evidence="8">
    <location>
        <begin position="24"/>
        <end position="44"/>
    </location>
</feature>
<proteinExistence type="predicted"/>
<dbReference type="GO" id="GO:0009103">
    <property type="term" value="P:lipopolysaccharide biosynthetic process"/>
    <property type="evidence" value="ECO:0007669"/>
    <property type="project" value="UniProtKB-ARBA"/>
</dbReference>
<evidence type="ECO:0000256" key="8">
    <source>
        <dbReference type="SAM" id="Phobius"/>
    </source>
</evidence>
<organism evidence="10 11">
    <name type="scientific">Rhizobium mesoamericanum STM3625</name>
    <dbReference type="NCBI Taxonomy" id="1211777"/>
    <lineage>
        <taxon>Bacteria</taxon>
        <taxon>Pseudomonadati</taxon>
        <taxon>Pseudomonadota</taxon>
        <taxon>Alphaproteobacteria</taxon>
        <taxon>Hyphomicrobiales</taxon>
        <taxon>Rhizobiaceae</taxon>
        <taxon>Rhizobium/Agrobacterium group</taxon>
        <taxon>Rhizobium</taxon>
    </lineage>
</organism>
<comment type="subcellular location">
    <subcellularLocation>
        <location evidence="1">Cell membrane</location>
        <topology evidence="1">Multi-pass membrane protein</topology>
    </subcellularLocation>
</comment>
<evidence type="ECO:0000256" key="3">
    <source>
        <dbReference type="ARBA" id="ARBA00022676"/>
    </source>
</evidence>
<dbReference type="InterPro" id="IPR050297">
    <property type="entry name" value="LipidA_mod_glycosyltrf_83"/>
</dbReference>
<name>K0Q0L0_9HYPH</name>
<feature type="transmembrane region" description="Helical" evidence="8">
    <location>
        <begin position="329"/>
        <end position="347"/>
    </location>
</feature>
<feature type="transmembrane region" description="Helical" evidence="8">
    <location>
        <begin position="213"/>
        <end position="231"/>
    </location>
</feature>
<dbReference type="STRING" id="1211777.BN77_0438"/>
<evidence type="ECO:0000256" key="6">
    <source>
        <dbReference type="ARBA" id="ARBA00022989"/>
    </source>
</evidence>
<evidence type="ECO:0000256" key="2">
    <source>
        <dbReference type="ARBA" id="ARBA00022475"/>
    </source>
</evidence>
<feature type="transmembrane region" description="Helical" evidence="8">
    <location>
        <begin position="98"/>
        <end position="115"/>
    </location>
</feature>
<dbReference type="GO" id="GO:0016763">
    <property type="term" value="F:pentosyltransferase activity"/>
    <property type="evidence" value="ECO:0007669"/>
    <property type="project" value="TreeGrafter"/>
</dbReference>
<feature type="transmembrane region" description="Helical" evidence="8">
    <location>
        <begin position="359"/>
        <end position="379"/>
    </location>
</feature>
<comment type="caution">
    <text evidence="10">The sequence shown here is derived from an EMBL/GenBank/DDBJ whole genome shotgun (WGS) entry which is preliminary data.</text>
</comment>
<sequence>MGSELTDTANGSYVSIRRDPRLNALLPVLLLSTYFTASFILRLLRGGDLASDEAQQVAFSHALQLGYGNQPPLYNWLFYCFSRLFGVSVATLAFVKNATLLATCIFLGLAARKIVTERETAWISVLGFLSLPAVFLLSQRDLTHSVGAFAVVAIFLYVLVLMAERPSSGSYALLGAVAGMGFLAKYNFAIIPFATAVALLLEPGLRRLVLNWRLAVTIAVGLIVAGPHVYWATTHLDAATGNTLMEMRAAARSAIPGQLNAAWQLVASIIKCSALTLAIFAAAYRGHIRTIFSASSEWTRVIGRMLVISMILVFVIMLSLDATLMRPKWISIFFVAFPLYLALKVDAAGIHVPEAITRFTMVVGTVIFISLGVVFAGSFH</sequence>
<keyword evidence="3" id="KW-0328">Glycosyltransferase</keyword>
<evidence type="ECO:0000256" key="7">
    <source>
        <dbReference type="ARBA" id="ARBA00023136"/>
    </source>
</evidence>
<evidence type="ECO:0000313" key="10">
    <source>
        <dbReference type="EMBL" id="CCM77487.1"/>
    </source>
</evidence>
<dbReference type="Proteomes" id="UP000009319">
    <property type="component" value="Unassembled WGS sequence"/>
</dbReference>
<evidence type="ECO:0000256" key="5">
    <source>
        <dbReference type="ARBA" id="ARBA00022692"/>
    </source>
</evidence>
<dbReference type="PANTHER" id="PTHR33908:SF11">
    <property type="entry name" value="MEMBRANE PROTEIN"/>
    <property type="match status" value="1"/>
</dbReference>
<keyword evidence="4 10" id="KW-0808">Transferase</keyword>
<feature type="transmembrane region" description="Helical" evidence="8">
    <location>
        <begin position="121"/>
        <end position="138"/>
    </location>
</feature>
<reference evidence="10 11" key="1">
    <citation type="journal article" date="2013" name="Genome Announc.">
        <title>Draft Genome Sequence of Rhizobium mesoamericanum STM3625, a Nitrogen-Fixing Symbiont of Mimosa pudica Isolated in French Guiana (South America).</title>
        <authorList>
            <person name="Moulin L."/>
            <person name="Mornico D."/>
            <person name="Melkonian R."/>
            <person name="Klonowska A."/>
        </authorList>
    </citation>
    <scope>NUCLEOTIDE SEQUENCE [LARGE SCALE GENOMIC DNA]</scope>
    <source>
        <strain evidence="10 11">STM3625</strain>
    </source>
</reference>
<dbReference type="Pfam" id="PF13231">
    <property type="entry name" value="PMT_2"/>
    <property type="match status" value="1"/>
</dbReference>
<feature type="transmembrane region" description="Helical" evidence="8">
    <location>
        <begin position="305"/>
        <end position="323"/>
    </location>
</feature>
<keyword evidence="11" id="KW-1185">Reference proteome</keyword>
<feature type="transmembrane region" description="Helical" evidence="8">
    <location>
        <begin position="261"/>
        <end position="284"/>
    </location>
</feature>
<gene>
    <name evidence="10" type="ORF">BN77_0438</name>
</gene>
<dbReference type="PANTHER" id="PTHR33908">
    <property type="entry name" value="MANNOSYLTRANSFERASE YKCB-RELATED"/>
    <property type="match status" value="1"/>
</dbReference>
<evidence type="ECO:0000313" key="11">
    <source>
        <dbReference type="Proteomes" id="UP000009319"/>
    </source>
</evidence>
<dbReference type="HOGENOM" id="CLU_039820_0_0_5"/>
<keyword evidence="7 8" id="KW-0472">Membrane</keyword>
<feature type="domain" description="Glycosyltransferase RgtA/B/C/D-like" evidence="9">
    <location>
        <begin position="70"/>
        <end position="231"/>
    </location>
</feature>
<keyword evidence="5 8" id="KW-0812">Transmembrane</keyword>
<keyword evidence="2" id="KW-1003">Cell membrane</keyword>
<feature type="transmembrane region" description="Helical" evidence="8">
    <location>
        <begin position="183"/>
        <end position="201"/>
    </location>
</feature>
<feature type="transmembrane region" description="Helical" evidence="8">
    <location>
        <begin position="145"/>
        <end position="163"/>
    </location>
</feature>
<evidence type="ECO:0000256" key="4">
    <source>
        <dbReference type="ARBA" id="ARBA00022679"/>
    </source>
</evidence>